<dbReference type="PROSITE" id="PS51257">
    <property type="entry name" value="PROKAR_LIPOPROTEIN"/>
    <property type="match status" value="1"/>
</dbReference>
<protein>
    <recommendedName>
        <fullName evidence="2">DUF4382 domain-containing protein</fullName>
    </recommendedName>
</protein>
<dbReference type="OrthoDB" id="7062064at2"/>
<evidence type="ECO:0000313" key="3">
    <source>
        <dbReference type="EMBL" id="SEH97707.1"/>
    </source>
</evidence>
<evidence type="ECO:0000259" key="2">
    <source>
        <dbReference type="Pfam" id="PF14321"/>
    </source>
</evidence>
<reference evidence="4" key="1">
    <citation type="submission" date="2016-10" db="EMBL/GenBank/DDBJ databases">
        <authorList>
            <person name="Varghese N."/>
            <person name="Submissions S."/>
        </authorList>
    </citation>
    <scope>NUCLEOTIDE SEQUENCE [LARGE SCALE GENOMIC DNA]</scope>
    <source>
        <strain evidence="4">DSM 17616</strain>
    </source>
</reference>
<feature type="chain" id="PRO_5011720152" description="DUF4382 domain-containing protein" evidence="1">
    <location>
        <begin position="19"/>
        <end position="323"/>
    </location>
</feature>
<dbReference type="Proteomes" id="UP000199371">
    <property type="component" value="Unassembled WGS sequence"/>
</dbReference>
<dbReference type="AlphaFoldDB" id="A0A1H6MIQ7"/>
<name>A0A1H6MIQ7_9GAMM</name>
<proteinExistence type="predicted"/>
<keyword evidence="4" id="KW-1185">Reference proteome</keyword>
<evidence type="ECO:0000256" key="1">
    <source>
        <dbReference type="SAM" id="SignalP"/>
    </source>
</evidence>
<dbReference type="RefSeq" id="WP_092793866.1">
    <property type="nucleotide sequence ID" value="NZ_FNXF01000009.1"/>
</dbReference>
<keyword evidence="1" id="KW-0732">Signal</keyword>
<dbReference type="Pfam" id="PF14321">
    <property type="entry name" value="DUF4382"/>
    <property type="match status" value="1"/>
</dbReference>
<feature type="signal peptide" evidence="1">
    <location>
        <begin position="1"/>
        <end position="18"/>
    </location>
</feature>
<organism evidence="3 4">
    <name type="scientific">Rheinheimera pacifica</name>
    <dbReference type="NCBI Taxonomy" id="173990"/>
    <lineage>
        <taxon>Bacteria</taxon>
        <taxon>Pseudomonadati</taxon>
        <taxon>Pseudomonadota</taxon>
        <taxon>Gammaproteobacteria</taxon>
        <taxon>Chromatiales</taxon>
        <taxon>Chromatiaceae</taxon>
        <taxon>Rheinheimera</taxon>
    </lineage>
</organism>
<evidence type="ECO:0000313" key="4">
    <source>
        <dbReference type="Proteomes" id="UP000199371"/>
    </source>
</evidence>
<accession>A0A1H6MIQ7</accession>
<feature type="domain" description="DUF4382" evidence="2">
    <location>
        <begin position="33"/>
        <end position="190"/>
    </location>
</feature>
<dbReference type="EMBL" id="FNXF01000009">
    <property type="protein sequence ID" value="SEH97707.1"/>
    <property type="molecule type" value="Genomic_DNA"/>
</dbReference>
<dbReference type="STRING" id="173990.SAMN05660691_02554"/>
<sequence length="323" mass="34225">MKQTILTSAVLASLSLLAACGSDSDDDLQPQMTRFSLAVSDAPVNGAKVVMLCFSEIELTGNGVGNQSFTVGDDDAAAEANDECRDAQGTIIPNTRGIDLLLLDGAKSEALLTDADIEAGNYGQLRLEIAPGSYVELEDGMREPLQVPSNELKLGSLTLVEGGNANYTLEFDLRKALINPPGQNAYLMKPTGLRLVNNTEVGHLTGQVAEGLLINNNCAVAPSDASVPVAAVYLYQGADRPLNELSDNGGNKTYQPYASTNVYFDGVSAYHYSIGFIKADNYTVALSCDVDDNPEAADDISFLQAKNVVVSPTATPVEVDFMD</sequence>
<dbReference type="InterPro" id="IPR025491">
    <property type="entry name" value="DUF4382"/>
</dbReference>
<gene>
    <name evidence="3" type="ORF">SAMN05660691_02554</name>
</gene>